<name>A0A1V8M597_9GAMM</name>
<dbReference type="CDD" id="cd02440">
    <property type="entry name" value="AdoMet_MTases"/>
    <property type="match status" value="1"/>
</dbReference>
<dbReference type="RefSeq" id="WP_080521348.1">
    <property type="nucleotide sequence ID" value="NZ_LPUF01000001.1"/>
</dbReference>
<dbReference type="STRING" id="1420851.AU255_02110"/>
<dbReference type="Pfam" id="PF13489">
    <property type="entry name" value="Methyltransf_23"/>
    <property type="match status" value="1"/>
</dbReference>
<dbReference type="InterPro" id="IPR029063">
    <property type="entry name" value="SAM-dependent_MTases_sf"/>
</dbReference>
<dbReference type="AlphaFoldDB" id="A0A1V8M597"/>
<keyword evidence="1" id="KW-0808">Transferase</keyword>
<evidence type="ECO:0000313" key="1">
    <source>
        <dbReference type="EMBL" id="OQK16724.1"/>
    </source>
</evidence>
<organism evidence="1 2">
    <name type="scientific">Methyloprofundus sedimenti</name>
    <dbReference type="NCBI Taxonomy" id="1420851"/>
    <lineage>
        <taxon>Bacteria</taxon>
        <taxon>Pseudomonadati</taxon>
        <taxon>Pseudomonadota</taxon>
        <taxon>Gammaproteobacteria</taxon>
        <taxon>Methylococcales</taxon>
        <taxon>Methylococcaceae</taxon>
        <taxon>Methyloprofundus</taxon>
    </lineage>
</organism>
<dbReference type="Proteomes" id="UP000191980">
    <property type="component" value="Unassembled WGS sequence"/>
</dbReference>
<dbReference type="GO" id="GO:0032259">
    <property type="term" value="P:methylation"/>
    <property type="evidence" value="ECO:0007669"/>
    <property type="project" value="UniProtKB-KW"/>
</dbReference>
<proteinExistence type="predicted"/>
<dbReference type="SUPFAM" id="SSF53335">
    <property type="entry name" value="S-adenosyl-L-methionine-dependent methyltransferases"/>
    <property type="match status" value="1"/>
</dbReference>
<keyword evidence="1" id="KW-0489">Methyltransferase</keyword>
<dbReference type="OrthoDB" id="8772893at2"/>
<evidence type="ECO:0000313" key="2">
    <source>
        <dbReference type="Proteomes" id="UP000191980"/>
    </source>
</evidence>
<sequence length="211" mass="23553">MAKTPLIEEGLVVGTGSDKYETKNPLAQYLLRQFDKSIAELVNLARPDSILEVGCGEGHVTDILLKNSTANIQALDISQTIVDIARDAIDSTRVDFQQFNIYDLAEKDIADLVVCCEVLEHLETPETGLLRLAEKAAPYAIISVPREPLWRLLNFMRGAHVSNLGNSPGHIQHWSQKAFIQFVETQFEIVSVKAPLPWTVLLLKSRQFNNS</sequence>
<dbReference type="PANTHER" id="PTHR43861:SF6">
    <property type="entry name" value="METHYLTRANSFERASE TYPE 11"/>
    <property type="match status" value="1"/>
</dbReference>
<keyword evidence="2" id="KW-1185">Reference proteome</keyword>
<gene>
    <name evidence="1" type="ORF">AU255_02110</name>
</gene>
<comment type="caution">
    <text evidence="1">The sequence shown here is derived from an EMBL/GenBank/DDBJ whole genome shotgun (WGS) entry which is preliminary data.</text>
</comment>
<protein>
    <submittedName>
        <fullName evidence="1">Methyltransferase type 11</fullName>
    </submittedName>
</protein>
<accession>A0A1V8M597</accession>
<dbReference type="GO" id="GO:0008168">
    <property type="term" value="F:methyltransferase activity"/>
    <property type="evidence" value="ECO:0007669"/>
    <property type="project" value="UniProtKB-KW"/>
</dbReference>
<reference evidence="1 2" key="1">
    <citation type="submission" date="2015-12" db="EMBL/GenBank/DDBJ databases">
        <authorList>
            <person name="Shamseldin A."/>
            <person name="Moawad H."/>
            <person name="Abd El-Rahim W.M."/>
            <person name="Sadowsky M.J."/>
        </authorList>
    </citation>
    <scope>NUCLEOTIDE SEQUENCE [LARGE SCALE GENOMIC DNA]</scope>
    <source>
        <strain evidence="1 2">WF1</strain>
    </source>
</reference>
<dbReference type="Gene3D" id="3.40.50.150">
    <property type="entry name" value="Vaccinia Virus protein VP39"/>
    <property type="match status" value="1"/>
</dbReference>
<dbReference type="EMBL" id="LPUF01000001">
    <property type="protein sequence ID" value="OQK16724.1"/>
    <property type="molecule type" value="Genomic_DNA"/>
</dbReference>
<dbReference type="PANTHER" id="PTHR43861">
    <property type="entry name" value="TRANS-ACONITATE 2-METHYLTRANSFERASE-RELATED"/>
    <property type="match status" value="1"/>
</dbReference>